<dbReference type="GO" id="GO:0031490">
    <property type="term" value="F:chromatin DNA binding"/>
    <property type="evidence" value="ECO:0007669"/>
    <property type="project" value="TreeGrafter"/>
</dbReference>
<dbReference type="GO" id="GO:0008623">
    <property type="term" value="C:CHRAC"/>
    <property type="evidence" value="ECO:0007669"/>
    <property type="project" value="TreeGrafter"/>
</dbReference>
<comment type="caution">
    <text evidence="4">The sequence shown here is derived from an EMBL/GenBank/DDBJ whole genome shotgun (WGS) entry which is preliminary data.</text>
</comment>
<dbReference type="EMBL" id="JALJOR010000008">
    <property type="protein sequence ID" value="KAK9812823.1"/>
    <property type="molecule type" value="Genomic_DNA"/>
</dbReference>
<gene>
    <name evidence="4" type="ORF">WJX72_004334</name>
</gene>
<evidence type="ECO:0000256" key="1">
    <source>
        <dbReference type="ARBA" id="ARBA00004123"/>
    </source>
</evidence>
<dbReference type="SUPFAM" id="SSF47113">
    <property type="entry name" value="Histone-fold"/>
    <property type="match status" value="1"/>
</dbReference>
<sequence>MEDTDVPRALVKRIVKAKIAVLDSMASEEAKKEVQLNKDAILALSESAKIFITYLTATANDICRESKRQIISADDIFAALTDLDFSQLVAPLNQALEAFKVENKEKNKKKAEQVKKRKASKI</sequence>
<name>A0AAW1PS59_9CHLO</name>
<keyword evidence="2" id="KW-0539">Nucleus</keyword>
<reference evidence="4 5" key="1">
    <citation type="journal article" date="2024" name="Nat. Commun.">
        <title>Phylogenomics reveals the evolutionary origins of lichenization in chlorophyte algae.</title>
        <authorList>
            <person name="Puginier C."/>
            <person name="Libourel C."/>
            <person name="Otte J."/>
            <person name="Skaloud P."/>
            <person name="Haon M."/>
            <person name="Grisel S."/>
            <person name="Petersen M."/>
            <person name="Berrin J.G."/>
            <person name="Delaux P.M."/>
            <person name="Dal Grande F."/>
            <person name="Keller J."/>
        </authorList>
    </citation>
    <scope>NUCLEOTIDE SEQUENCE [LARGE SCALE GENOMIC DNA]</scope>
    <source>
        <strain evidence="4 5">SAG 2043</strain>
    </source>
</reference>
<dbReference type="PANTHER" id="PTHR46172:SF1">
    <property type="entry name" value="DNA POLYMERASE EPSILON SUBUNIT 3"/>
    <property type="match status" value="1"/>
</dbReference>
<dbReference type="GO" id="GO:0006974">
    <property type="term" value="P:DNA damage response"/>
    <property type="evidence" value="ECO:0007669"/>
    <property type="project" value="TreeGrafter"/>
</dbReference>
<protein>
    <recommendedName>
        <fullName evidence="3">Core Histone H2A/H2B/H3 domain-containing protein</fullName>
    </recommendedName>
</protein>
<feature type="domain" description="Core Histone H2A/H2B/H3" evidence="3">
    <location>
        <begin position="2"/>
        <end position="80"/>
    </location>
</feature>
<dbReference type="InterPro" id="IPR007125">
    <property type="entry name" value="H2A/H2B/H3"/>
</dbReference>
<evidence type="ECO:0000313" key="4">
    <source>
        <dbReference type="EMBL" id="KAK9812823.1"/>
    </source>
</evidence>
<dbReference type="PANTHER" id="PTHR46172">
    <property type="entry name" value="DNA POLYMERASE EPSILON SUBUNIT 3"/>
    <property type="match status" value="1"/>
</dbReference>
<dbReference type="CDD" id="cd22928">
    <property type="entry name" value="HFD_POLE3_DPB4"/>
    <property type="match status" value="1"/>
</dbReference>
<dbReference type="Proteomes" id="UP001489004">
    <property type="component" value="Unassembled WGS sequence"/>
</dbReference>
<dbReference type="GO" id="GO:0046982">
    <property type="term" value="F:protein heterodimerization activity"/>
    <property type="evidence" value="ECO:0007669"/>
    <property type="project" value="InterPro"/>
</dbReference>
<accession>A0AAW1PS59</accession>
<keyword evidence="5" id="KW-1185">Reference proteome</keyword>
<dbReference type="GO" id="GO:0008622">
    <property type="term" value="C:epsilon DNA polymerase complex"/>
    <property type="evidence" value="ECO:0007669"/>
    <property type="project" value="TreeGrafter"/>
</dbReference>
<dbReference type="Gene3D" id="1.10.20.10">
    <property type="entry name" value="Histone, subunit A"/>
    <property type="match status" value="1"/>
</dbReference>
<dbReference type="GO" id="GO:0031507">
    <property type="term" value="P:heterochromatin formation"/>
    <property type="evidence" value="ECO:0007669"/>
    <property type="project" value="TreeGrafter"/>
</dbReference>
<organism evidence="4 5">
    <name type="scientific">[Myrmecia] bisecta</name>
    <dbReference type="NCBI Taxonomy" id="41462"/>
    <lineage>
        <taxon>Eukaryota</taxon>
        <taxon>Viridiplantae</taxon>
        <taxon>Chlorophyta</taxon>
        <taxon>core chlorophytes</taxon>
        <taxon>Trebouxiophyceae</taxon>
        <taxon>Trebouxiales</taxon>
        <taxon>Trebouxiaceae</taxon>
        <taxon>Myrmecia</taxon>
    </lineage>
</organism>
<dbReference type="AlphaFoldDB" id="A0AAW1PS59"/>
<evidence type="ECO:0000313" key="5">
    <source>
        <dbReference type="Proteomes" id="UP001489004"/>
    </source>
</evidence>
<comment type="subcellular location">
    <subcellularLocation>
        <location evidence="1">Nucleus</location>
    </subcellularLocation>
</comment>
<dbReference type="Pfam" id="PF00125">
    <property type="entry name" value="Histone"/>
    <property type="match status" value="1"/>
</dbReference>
<dbReference type="InterPro" id="IPR009072">
    <property type="entry name" value="Histone-fold"/>
</dbReference>
<dbReference type="GO" id="GO:0006272">
    <property type="term" value="P:leading strand elongation"/>
    <property type="evidence" value="ECO:0007669"/>
    <property type="project" value="TreeGrafter"/>
</dbReference>
<evidence type="ECO:0000256" key="2">
    <source>
        <dbReference type="ARBA" id="ARBA00023242"/>
    </source>
</evidence>
<dbReference type="InterPro" id="IPR051377">
    <property type="entry name" value="DNA_Pol-Epsilon_Subunit"/>
</dbReference>
<proteinExistence type="predicted"/>
<evidence type="ECO:0000259" key="3">
    <source>
        <dbReference type="Pfam" id="PF00125"/>
    </source>
</evidence>